<dbReference type="SUPFAM" id="SSF52540">
    <property type="entry name" value="P-loop containing nucleoside triphosphate hydrolases"/>
    <property type="match status" value="2"/>
</dbReference>
<dbReference type="EMBL" id="LATX01002012">
    <property type="protein sequence ID" value="KTB35169.1"/>
    <property type="molecule type" value="Genomic_DNA"/>
</dbReference>
<dbReference type="FunFam" id="1.10.10.820:FF:000001">
    <property type="entry name" value="Myosin heavy chain"/>
    <property type="match status" value="1"/>
</dbReference>
<evidence type="ECO:0000256" key="8">
    <source>
        <dbReference type="ARBA" id="ARBA00023203"/>
    </source>
</evidence>
<dbReference type="eggNOG" id="KOG0160">
    <property type="taxonomic scope" value="Eukaryota"/>
</dbReference>
<dbReference type="InterPro" id="IPR027417">
    <property type="entry name" value="P-loop_NTPase"/>
</dbReference>
<evidence type="ECO:0000259" key="12">
    <source>
        <dbReference type="PROSITE" id="PS51126"/>
    </source>
</evidence>
<dbReference type="Gene3D" id="1.10.10.820">
    <property type="match status" value="1"/>
</dbReference>
<dbReference type="InterPro" id="IPR046943">
    <property type="entry name" value="Fungal_Myo2/2A_CBD"/>
</dbReference>
<dbReference type="SUPFAM" id="SSF50084">
    <property type="entry name" value="Myosin S1 fragment, N-terminal domain"/>
    <property type="match status" value="1"/>
</dbReference>
<keyword evidence="2" id="KW-0677">Repeat</keyword>
<feature type="region of interest" description="Actin-binding" evidence="9">
    <location>
        <begin position="696"/>
        <end position="718"/>
    </location>
</feature>
<dbReference type="Pfam" id="PF00063">
    <property type="entry name" value="Myosin_head"/>
    <property type="match status" value="1"/>
</dbReference>
<dbReference type="InterPro" id="IPR004009">
    <property type="entry name" value="SH3_Myosin"/>
</dbReference>
<dbReference type="Proteomes" id="UP000054988">
    <property type="component" value="Unassembled WGS sequence"/>
</dbReference>
<dbReference type="PROSITE" id="PS51456">
    <property type="entry name" value="MYOSIN_MOTOR"/>
    <property type="match status" value="1"/>
</dbReference>
<organism evidence="15 16">
    <name type="scientific">Moniliophthora roreri</name>
    <name type="common">Frosty pod rot fungus</name>
    <name type="synonym">Monilia roreri</name>
    <dbReference type="NCBI Taxonomy" id="221103"/>
    <lineage>
        <taxon>Eukaryota</taxon>
        <taxon>Fungi</taxon>
        <taxon>Dikarya</taxon>
        <taxon>Basidiomycota</taxon>
        <taxon>Agaricomycotina</taxon>
        <taxon>Agaricomycetes</taxon>
        <taxon>Agaricomycetidae</taxon>
        <taxon>Agaricales</taxon>
        <taxon>Marasmiineae</taxon>
        <taxon>Marasmiaceae</taxon>
        <taxon>Moniliophthora</taxon>
    </lineage>
</organism>
<accession>A0A0W0FFV0</accession>
<dbReference type="GO" id="GO:0000146">
    <property type="term" value="F:microfilament motor activity"/>
    <property type="evidence" value="ECO:0007669"/>
    <property type="project" value="TreeGrafter"/>
</dbReference>
<evidence type="ECO:0000259" key="13">
    <source>
        <dbReference type="PROSITE" id="PS51456"/>
    </source>
</evidence>
<dbReference type="Pfam" id="PF01843">
    <property type="entry name" value="DIL"/>
    <property type="match status" value="1"/>
</dbReference>
<comment type="caution">
    <text evidence="15">The sequence shown here is derived from an EMBL/GenBank/DDBJ whole genome shotgun (WGS) entry which is preliminary data.</text>
</comment>
<dbReference type="PRINTS" id="PR00193">
    <property type="entry name" value="MYOSINHEAVY"/>
</dbReference>
<dbReference type="Gene3D" id="3.30.70.1590">
    <property type="match status" value="1"/>
</dbReference>
<dbReference type="SMART" id="SM00015">
    <property type="entry name" value="IQ"/>
    <property type="match status" value="6"/>
</dbReference>
<dbReference type="CDD" id="cd15480">
    <property type="entry name" value="fMyo2p_CBD"/>
    <property type="match status" value="1"/>
</dbReference>
<dbReference type="PROSITE" id="PS51844">
    <property type="entry name" value="SH3_LIKE"/>
    <property type="match status" value="1"/>
</dbReference>
<sequence>MAENIYSKGTRVWFEDKDQAWVSGEVTSVTKGENDSIKLVFVDERGKEITIDTTGKNIKDGKEGLPPLRNPPLLETADDLATLSHLNEPSVLHTIRNRYAQHSIYTYSGIVLIAVNPFQRVALYGPEILQAYSGRKRGELEPHLFAIAEDAYTAMRKEGMGQTIIVSGESGAGKTESAKYIMRYLASVNPPDSTTAKTKFKLTLDESSEIERQILATNPILEAFGNAKTTRNDNSSRFGKYIQILFDGKQEIVGARIRTYLLERSRIVFQPLTERNYHIFYQLCAGAPLKERKDLGLDTDITKFHYLKQGGPHSTPIAGVDDAEEFRATQQALSTVGISVEKQWAVFRLLAALLHLGNIKITQLRNDSSIDDNDPALLLATRFLGVNLAEFKKWTIKKQITTRSEKIITALNGAQATVVRDSVAKFVYACMFEWLVAIVNESLAGENGDAAERAEMFIGVLDIYGFEHFQKNSFEQFSINYANEKLQQEFNSHVFKLEQEEYVKEEINWTFIDFSDNQPCIDVIEGKLGVLALLDEESRLPSGSDQSFLQKLNAQLAKPENKNVFKKPRFGNSAFTIAHYALDVTYEVEGFIEKNRDTVPDEHMALLASTKNPFLKEVLDAALMSAKPSDSPHPGSPVPSDSGSGGSRRSSVIPDPGRQSWVAPAPNSATVASGPKRPGGGVAKKPTQGSIFKASLITLMDTLSVTNVHYIRCIKPNEAKKPWEFQPQQVLGQLRACGVLETIRISCAGYPSRWTYEEFAERYYMLVPSTIWQPLIQSLELKKLCSIILDKTINDQDKYQNGLTKIFFRAGMLAALESLRSDRLNAMVTVVQKNMRRRMAVKKYQELRSATIKIQTWWRGIMAKRFVEHVRRETAALRLQRAVRCFVQRKKYQDTRRAIVLFQSRVRGMQARDLYRRNRSTHAAIRLQSLLRGCAVRKAFKADVRHVVYLQSCIRRRLARKQLKALRTEARSVSKFKEISYRLENKVVELTQTLQKRTEEKKELQIKLTELEQQLQTWQTRHEETDARARQLQTSLQTAEIELSRRDELLAAKAGIEKRLEEALAKATEKEEQIQKLTNDLIRQATQLEQQQKAIDATPARNHEDSSVIMTLKNEVSSLREQLNRSNALNALTRGARADPPLSPTFAPTLRPTENGIAVPNGASPNAQRHQRRHSSAGVYALAAPDNRTSTDEIMFDVKRSQVMNPRAVSVAYNGEDNFLRFHQNGLPGIRDDDLAEEKIRLLQDVKRLDEDVLDGLIRGLKIPAPSLTNPSAVKEILFPANLISLVTNEMWKYGLIPESERFLANVMQTIQAHVMSFTGEDAIIPGIFWLSNVHEMLSFICVAESDMLQGIGPGEENSVRPFDWNDYERLVSVVKHDLDSLEYNIYHTWMLETKKKLSKMVIPALIESQSLPGFTTSDGGGRLFNRLLNANSQPAFSMDDILNLLNKVWKSLKSYYMEESVVQQVVTELLKLIGVTSFNDLLMRRNFSSWKRAMQIQYNITRIEEWCKSHDMPEGTLQLEHLMQATKLLQLKKATPADIEIIYDVCWMLSPMQIQRMCTNYYVADYEARLSLICGNPISPEILRVVASRVQANDRNDHLLLSPETEEVGPYELPLPREVSGLETYVPAYLNVSHLRRLAALVS</sequence>
<dbReference type="GO" id="GO:0005524">
    <property type="term" value="F:ATP binding"/>
    <property type="evidence" value="ECO:0007669"/>
    <property type="project" value="UniProtKB-UniRule"/>
</dbReference>
<evidence type="ECO:0000256" key="9">
    <source>
        <dbReference type="PROSITE-ProRule" id="PRU00782"/>
    </source>
</evidence>
<feature type="domain" description="Dilute" evidence="12">
    <location>
        <begin position="1305"/>
        <end position="1586"/>
    </location>
</feature>
<dbReference type="InterPro" id="IPR001609">
    <property type="entry name" value="Myosin_head_motor_dom-like"/>
</dbReference>
<feature type="coiled-coil region" evidence="10">
    <location>
        <begin position="987"/>
        <end position="1129"/>
    </location>
</feature>
<evidence type="ECO:0000256" key="2">
    <source>
        <dbReference type="ARBA" id="ARBA00022737"/>
    </source>
</evidence>
<dbReference type="Gene3D" id="1.20.5.190">
    <property type="match status" value="3"/>
</dbReference>
<feature type="region of interest" description="Disordered" evidence="11">
    <location>
        <begin position="625"/>
        <end position="686"/>
    </location>
</feature>
<gene>
    <name evidence="15" type="ORF">WG66_12267</name>
</gene>
<feature type="region of interest" description="Disordered" evidence="11">
    <location>
        <begin position="1131"/>
        <end position="1184"/>
    </location>
</feature>
<feature type="binding site" evidence="9">
    <location>
        <begin position="168"/>
        <end position="175"/>
    </location>
    <ligand>
        <name>ATP</name>
        <dbReference type="ChEBI" id="CHEBI:30616"/>
    </ligand>
</feature>
<dbReference type="PROSITE" id="PS50096">
    <property type="entry name" value="IQ"/>
    <property type="match status" value="5"/>
</dbReference>
<dbReference type="InterPro" id="IPR036961">
    <property type="entry name" value="Kinesin_motor_dom_sf"/>
</dbReference>
<keyword evidence="5 10" id="KW-0175">Coiled coil</keyword>
<evidence type="ECO:0000256" key="3">
    <source>
        <dbReference type="ARBA" id="ARBA00022741"/>
    </source>
</evidence>
<name>A0A0W0FFV0_MONRR</name>
<keyword evidence="8 9" id="KW-0009">Actin-binding</keyword>
<dbReference type="SMART" id="SM00242">
    <property type="entry name" value="MYSc"/>
    <property type="match status" value="1"/>
</dbReference>
<keyword evidence="4 9" id="KW-0067">ATP-binding</keyword>
<evidence type="ECO:0000256" key="5">
    <source>
        <dbReference type="ARBA" id="ARBA00023054"/>
    </source>
</evidence>
<dbReference type="Pfam" id="PF00612">
    <property type="entry name" value="IQ"/>
    <property type="match status" value="4"/>
</dbReference>
<dbReference type="Gene3D" id="3.40.850.10">
    <property type="entry name" value="Kinesin motor domain"/>
    <property type="match status" value="1"/>
</dbReference>
<dbReference type="PANTHER" id="PTHR13140:SF706">
    <property type="entry name" value="DILUTE CLASS UNCONVENTIONAL MYOSIN, ISOFORM C"/>
    <property type="match status" value="1"/>
</dbReference>
<dbReference type="PANTHER" id="PTHR13140">
    <property type="entry name" value="MYOSIN"/>
    <property type="match status" value="1"/>
</dbReference>
<dbReference type="PROSITE" id="PS51126">
    <property type="entry name" value="DILUTE"/>
    <property type="match status" value="1"/>
</dbReference>
<dbReference type="GO" id="GO:0005737">
    <property type="term" value="C:cytoplasm"/>
    <property type="evidence" value="ECO:0007669"/>
    <property type="project" value="TreeGrafter"/>
</dbReference>
<dbReference type="InterPro" id="IPR000048">
    <property type="entry name" value="IQ_motif_EF-hand-BS"/>
</dbReference>
<evidence type="ECO:0000256" key="1">
    <source>
        <dbReference type="ARBA" id="ARBA00008314"/>
    </source>
</evidence>
<dbReference type="GO" id="GO:0051015">
    <property type="term" value="F:actin filament binding"/>
    <property type="evidence" value="ECO:0007669"/>
    <property type="project" value="TreeGrafter"/>
</dbReference>
<evidence type="ECO:0000313" key="16">
    <source>
        <dbReference type="Proteomes" id="UP000054988"/>
    </source>
</evidence>
<dbReference type="GO" id="GO:0016020">
    <property type="term" value="C:membrane"/>
    <property type="evidence" value="ECO:0007669"/>
    <property type="project" value="TreeGrafter"/>
</dbReference>
<dbReference type="GO" id="GO:0007015">
    <property type="term" value="P:actin filament organization"/>
    <property type="evidence" value="ECO:0007669"/>
    <property type="project" value="TreeGrafter"/>
</dbReference>
<evidence type="ECO:0000256" key="7">
    <source>
        <dbReference type="ARBA" id="ARBA00023175"/>
    </source>
</evidence>
<evidence type="ECO:0000259" key="14">
    <source>
        <dbReference type="PROSITE" id="PS51844"/>
    </source>
</evidence>
<dbReference type="InterPro" id="IPR002710">
    <property type="entry name" value="Dilute_dom"/>
</dbReference>
<protein>
    <submittedName>
        <fullName evidence="15">Putative myosin 5</fullName>
    </submittedName>
</protein>
<evidence type="ECO:0000256" key="10">
    <source>
        <dbReference type="SAM" id="Coils"/>
    </source>
</evidence>
<dbReference type="CDD" id="cd01380">
    <property type="entry name" value="MYSc_Myo5"/>
    <property type="match status" value="1"/>
</dbReference>
<reference evidence="15 16" key="1">
    <citation type="submission" date="2015-12" db="EMBL/GenBank/DDBJ databases">
        <title>Draft genome sequence of Moniliophthora roreri, the causal agent of frosty pod rot of cacao.</title>
        <authorList>
            <person name="Aime M.C."/>
            <person name="Diaz-Valderrama J.R."/>
            <person name="Kijpornyongpan T."/>
            <person name="Phillips-Mora W."/>
        </authorList>
    </citation>
    <scope>NUCLEOTIDE SEQUENCE [LARGE SCALE GENOMIC DNA]</scope>
    <source>
        <strain evidence="15 16">MCA 2952</strain>
    </source>
</reference>
<feature type="domain" description="Myosin motor" evidence="13">
    <location>
        <begin position="75"/>
        <end position="821"/>
    </location>
</feature>
<proteinExistence type="inferred from homology"/>
<keyword evidence="6 9" id="KW-0518">Myosin</keyword>
<evidence type="ECO:0000313" key="15">
    <source>
        <dbReference type="EMBL" id="KTB35169.1"/>
    </source>
</evidence>
<feature type="domain" description="Myosin N-terminal SH3-like" evidence="14">
    <location>
        <begin position="7"/>
        <end position="61"/>
    </location>
</feature>
<evidence type="ECO:0000256" key="4">
    <source>
        <dbReference type="ARBA" id="ARBA00022840"/>
    </source>
</evidence>
<comment type="similarity">
    <text evidence="1 9">Belongs to the TRAFAC class myosin-kinesin ATPase superfamily. Myosin family.</text>
</comment>
<dbReference type="SMART" id="SM01132">
    <property type="entry name" value="DIL"/>
    <property type="match status" value="1"/>
</dbReference>
<dbReference type="InterPro" id="IPR036103">
    <property type="entry name" value="MYSc_Myo5"/>
</dbReference>
<feature type="compositionally biased region" description="Low complexity" evidence="11">
    <location>
        <begin position="628"/>
        <end position="652"/>
    </location>
</feature>
<dbReference type="Gene3D" id="1.20.120.720">
    <property type="entry name" value="Myosin VI head, motor domain, U50 subdomain"/>
    <property type="match status" value="1"/>
</dbReference>
<dbReference type="Gene3D" id="1.20.58.530">
    <property type="match status" value="1"/>
</dbReference>
<evidence type="ECO:0000256" key="11">
    <source>
        <dbReference type="SAM" id="MobiDB-lite"/>
    </source>
</evidence>
<dbReference type="GO" id="GO:0016459">
    <property type="term" value="C:myosin complex"/>
    <property type="evidence" value="ECO:0007669"/>
    <property type="project" value="UniProtKB-KW"/>
</dbReference>
<evidence type="ECO:0000256" key="6">
    <source>
        <dbReference type="ARBA" id="ARBA00023123"/>
    </source>
</evidence>
<keyword evidence="7 9" id="KW-0505">Motor protein</keyword>
<keyword evidence="3 9" id="KW-0547">Nucleotide-binding</keyword>